<keyword evidence="4 6" id="KW-1133">Transmembrane helix</keyword>
<dbReference type="PANTHER" id="PTHR46730:SF4">
    <property type="entry name" value="POLYCYSTIC KIDNEY DISEASE PROTEIN 1-LIKE 1"/>
    <property type="match status" value="1"/>
</dbReference>
<evidence type="ECO:0000256" key="2">
    <source>
        <dbReference type="ARBA" id="ARBA00022692"/>
    </source>
</evidence>
<keyword evidence="3" id="KW-0677">Repeat</keyword>
<evidence type="ECO:0000313" key="8">
    <source>
        <dbReference type="EMBL" id="AIJ06361.1"/>
    </source>
</evidence>
<feature type="domain" description="PKD" evidence="7">
    <location>
        <begin position="217"/>
        <end position="251"/>
    </location>
</feature>
<feature type="transmembrane region" description="Helical" evidence="6">
    <location>
        <begin position="1005"/>
        <end position="1026"/>
    </location>
</feature>
<dbReference type="Gene3D" id="2.60.40.10">
    <property type="entry name" value="Immunoglobulins"/>
    <property type="match status" value="6"/>
</dbReference>
<feature type="domain" description="PKD" evidence="7">
    <location>
        <begin position="746"/>
        <end position="829"/>
    </location>
</feature>
<feature type="domain" description="PKD" evidence="7">
    <location>
        <begin position="424"/>
        <end position="492"/>
    </location>
</feature>
<dbReference type="Pfam" id="PF18911">
    <property type="entry name" value="PKD_4"/>
    <property type="match status" value="5"/>
</dbReference>
<proteinExistence type="predicted"/>
<dbReference type="GO" id="GO:0005886">
    <property type="term" value="C:plasma membrane"/>
    <property type="evidence" value="ECO:0007669"/>
    <property type="project" value="TreeGrafter"/>
</dbReference>
<dbReference type="GO" id="GO:0005261">
    <property type="term" value="F:monoatomic cation channel activity"/>
    <property type="evidence" value="ECO:0007669"/>
    <property type="project" value="TreeGrafter"/>
</dbReference>
<feature type="domain" description="PKD" evidence="7">
    <location>
        <begin position="564"/>
        <end position="600"/>
    </location>
</feature>
<dbReference type="HOGENOM" id="CLU_294353_0_0_2"/>
<dbReference type="EMBL" id="CP009149">
    <property type="protein sequence ID" value="AIJ06361.1"/>
    <property type="molecule type" value="Genomic_DNA"/>
</dbReference>
<dbReference type="SMART" id="SM00089">
    <property type="entry name" value="PKD"/>
    <property type="match status" value="6"/>
</dbReference>
<dbReference type="InterPro" id="IPR022409">
    <property type="entry name" value="PKD/Chitinase_dom"/>
</dbReference>
<sequence>MNLRVLTPIIVLISLLGILSLSNGYIIKIHDSTMNITNSSGYTNNYNPYIIAYKVNDTLTFEALAPNSVAQDILDSGVVKWDFGDLTETDYGSNKVVTHKYSFPFPYPVAWCGYLNNTGYSKALTYNWLVVGDVANTKYILNGSPLNSKTSWDVLYDSVNNIVIIKYYSENTVNTEFNGLSVDTTTVSINASKNEIVMGDVVKFSYSVNRNIILNVWCFGDGTFSFEKSPEHIYTKPGFYYPRVLVIDDFGRVMVGYLDEGIKVNKPHGGYLYVVYNHLDVENSSGYVNNENPDILAYKVNDTITFTETSGIPVGEIRFDFGDTSFVSTYSDSVTHIYKFPFMFPVVWSGWVNIGGKIYYVLNYNFLIVDDIGNTRYNFLPSSTHDKTTFNIYYDKVNHIVNISYYSDNPNPTYNLKIRDGTHEEIPVHVSNLDPNVGEIVSFSYDYNGTPIFVMWSFGDGSYSFENNPKHAYSKEGYYNAYVFIIDKDGNAIIGVSPIIGVGPSYSGSPGFYVYPTIVGTYEPVSISVEVPDSLKNIYYLKDDIYYYNKFYKKGTWYYYCYRYDINYGDGNFVSKYPTKSFNLIHSYPNEGRYRISLTVYKELRTYDEKIEDDFIAYRSTIITVVDNQNPVAKLYVYPNPASYKDTIFFNPANSYDPDANRNIPDYVYGGYYTIPPDSSMAEIYGFNLTVYNSSGDIVWNYSSNELKIISHKFNVGNYTAILTVWDGFGGKSSTEVKFEVINNPPIAQFTYSPKYPEVNETVTFDALLSYDTEGAIKLYKWDFGDGYKINTTTPTISHEYNRSGTYLVKLTVYDELNSSNTISKTITVYYVKADFESPSTAKVNTIINFADKSVSNPGSIVKWFWDFGDGTTSNEKNPSHKYSREGVYTVTLTVWNDVGVSDKISKTILIRGETNYPPIAKFNFTINGLNVTFDASSSYDIDGNIVKYIWDFGDGYKINTTTPTISYKYDKSGTYTVKLTVIDDSGNIDSTVRFVSVGIEEKSIPIPLSIEILILITTLLTINYITRRW</sequence>
<dbReference type="InterPro" id="IPR013783">
    <property type="entry name" value="Ig-like_fold"/>
</dbReference>
<organism evidence="8 9">
    <name type="scientific">Methanocaldococcus bathoardescens</name>
    <dbReference type="NCBI Taxonomy" id="1301915"/>
    <lineage>
        <taxon>Archaea</taxon>
        <taxon>Methanobacteriati</taxon>
        <taxon>Methanobacteriota</taxon>
        <taxon>Methanomada group</taxon>
        <taxon>Methanococci</taxon>
        <taxon>Methanococcales</taxon>
        <taxon>Methanocaldococcaceae</taxon>
        <taxon>Methanocaldococcus</taxon>
    </lineage>
</organism>
<dbReference type="STRING" id="1301915.JH146_1519"/>
<keyword evidence="2 6" id="KW-0812">Transmembrane</keyword>
<dbReference type="SUPFAM" id="SSF49299">
    <property type="entry name" value="PKD domain"/>
    <property type="match status" value="5"/>
</dbReference>
<dbReference type="CDD" id="cd00146">
    <property type="entry name" value="PKD"/>
    <property type="match status" value="5"/>
</dbReference>
<keyword evidence="9" id="KW-1185">Reference proteome</keyword>
<dbReference type="InterPro" id="IPR000601">
    <property type="entry name" value="PKD_dom"/>
</dbReference>
<name>A0A076LDQ7_9EURY</name>
<evidence type="ECO:0000256" key="6">
    <source>
        <dbReference type="SAM" id="Phobius"/>
    </source>
</evidence>
<reference evidence="8 9" key="1">
    <citation type="journal article" date="2015" name="Int. J. Syst. Evol. Microbiol.">
        <title>M ethanocaldococcus bathoardescens sp. nov., a hyperthermophilic methanogen isolated from a volcanically active deep-sea hydrothermal vent.</title>
        <authorList>
            <person name="Stewart L.C."/>
            <person name="Jung J.H."/>
            <person name="Kim Y.T."/>
            <person name="Kwon S.W."/>
            <person name="Park C.S."/>
            <person name="Holden J.F."/>
        </authorList>
    </citation>
    <scope>NUCLEOTIDE SEQUENCE [LARGE SCALE GENOMIC DNA]</scope>
    <source>
        <strain evidence="8 9">JH146</strain>
    </source>
</reference>
<evidence type="ECO:0000313" key="9">
    <source>
        <dbReference type="Proteomes" id="UP000028781"/>
    </source>
</evidence>
<evidence type="ECO:0000256" key="4">
    <source>
        <dbReference type="ARBA" id="ARBA00022989"/>
    </source>
</evidence>
<comment type="subcellular location">
    <subcellularLocation>
        <location evidence="1">Membrane</location>
        <topology evidence="1">Multi-pass membrane protein</topology>
    </subcellularLocation>
</comment>
<feature type="domain" description="PKD" evidence="7">
    <location>
        <begin position="831"/>
        <end position="911"/>
    </location>
</feature>
<dbReference type="InterPro" id="IPR035986">
    <property type="entry name" value="PKD_dom_sf"/>
</dbReference>
<dbReference type="AlphaFoldDB" id="A0A076LDQ7"/>
<evidence type="ECO:0000256" key="3">
    <source>
        <dbReference type="ARBA" id="ARBA00022737"/>
    </source>
</evidence>
<gene>
    <name evidence="8" type="ORF">JH146_1519</name>
</gene>
<protein>
    <submittedName>
        <fullName evidence="8">PKD domain containing protein</fullName>
    </submittedName>
</protein>
<evidence type="ECO:0000256" key="1">
    <source>
        <dbReference type="ARBA" id="ARBA00004141"/>
    </source>
</evidence>
<dbReference type="Proteomes" id="UP000028781">
    <property type="component" value="Chromosome"/>
</dbReference>
<dbReference type="PROSITE" id="PS50093">
    <property type="entry name" value="PKD"/>
    <property type="match status" value="6"/>
</dbReference>
<evidence type="ECO:0000256" key="5">
    <source>
        <dbReference type="ARBA" id="ARBA00023136"/>
    </source>
</evidence>
<accession>A0A076LDQ7</accession>
<dbReference type="PANTHER" id="PTHR46730">
    <property type="entry name" value="POLYCYSTIN-1"/>
    <property type="match status" value="1"/>
</dbReference>
<feature type="domain" description="PKD" evidence="7">
    <location>
        <begin position="915"/>
        <end position="1005"/>
    </location>
</feature>
<dbReference type="KEGG" id="mjh:JH146_1519"/>
<evidence type="ECO:0000259" key="7">
    <source>
        <dbReference type="PROSITE" id="PS50093"/>
    </source>
</evidence>
<keyword evidence="5 6" id="KW-0472">Membrane</keyword>
<dbReference type="GO" id="GO:0006816">
    <property type="term" value="P:calcium ion transport"/>
    <property type="evidence" value="ECO:0007669"/>
    <property type="project" value="TreeGrafter"/>
</dbReference>